<organism evidence="2">
    <name type="scientific">Lactobacillus delbrueckii subsp. lactis</name>
    <dbReference type="NCBI Taxonomy" id="29397"/>
    <lineage>
        <taxon>Bacteria</taxon>
        <taxon>Bacillati</taxon>
        <taxon>Bacillota</taxon>
        <taxon>Bacilli</taxon>
        <taxon>Lactobacillales</taxon>
        <taxon>Lactobacillaceae</taxon>
        <taxon>Lactobacillus</taxon>
    </lineage>
</organism>
<name>A0A061CFK0_LACDL</name>
<dbReference type="RefSeq" id="WP_002880053.1">
    <property type="nucleotide sequence ID" value="NZ_BJLK01000004.1"/>
</dbReference>
<evidence type="ECO:0000313" key="2">
    <source>
        <dbReference type="EMBL" id="AZA16411.1"/>
    </source>
</evidence>
<dbReference type="GeneID" id="69668677"/>
<keyword evidence="1" id="KW-0812">Transmembrane</keyword>
<evidence type="ECO:0000313" key="4">
    <source>
        <dbReference type="Proteomes" id="UP001200334"/>
    </source>
</evidence>
<accession>A0A061CFK0</accession>
<keyword evidence="1" id="KW-0472">Membrane</keyword>
<dbReference type="Proteomes" id="UP001200334">
    <property type="component" value="Unassembled WGS sequence"/>
</dbReference>
<keyword evidence="1" id="KW-1133">Transmembrane helix</keyword>
<dbReference type="AlphaFoldDB" id="A0A061CFK0"/>
<protein>
    <submittedName>
        <fullName evidence="2">Uncharacterized protein</fullName>
    </submittedName>
</protein>
<reference evidence="2" key="1">
    <citation type="submission" date="2018-07" db="EMBL/GenBank/DDBJ databases">
        <authorList>
            <person name="Somerville V."/>
        </authorList>
    </citation>
    <scope>NUCLEOTIDE SEQUENCE</scope>
    <source>
        <strain evidence="2">NWC_2_2</strain>
    </source>
</reference>
<feature type="transmembrane region" description="Helical" evidence="1">
    <location>
        <begin position="9"/>
        <end position="27"/>
    </location>
</feature>
<feature type="transmembrane region" description="Helical" evidence="1">
    <location>
        <begin position="62"/>
        <end position="82"/>
    </location>
</feature>
<dbReference type="EMBL" id="JAJNUY010000001">
    <property type="protein sequence ID" value="MCD5562649.1"/>
    <property type="molecule type" value="Genomic_DNA"/>
</dbReference>
<feature type="transmembrane region" description="Helical" evidence="1">
    <location>
        <begin position="33"/>
        <end position="55"/>
    </location>
</feature>
<proteinExistence type="predicted"/>
<dbReference type="EMBL" id="CP031023">
    <property type="protein sequence ID" value="AZA16411.1"/>
    <property type="molecule type" value="Genomic_DNA"/>
</dbReference>
<gene>
    <name evidence="2" type="ORF">DQL93_07830</name>
    <name evidence="3" type="ORF">LOB85_00440</name>
</gene>
<sequence>MKLSNKQKGWLLLAVYGLVIIILGRFNSRMSPYYAITAITAFAVALIEGLLFAFSKNATYKAVAFFAGLVALINVVAVLTTAI</sequence>
<evidence type="ECO:0000256" key="1">
    <source>
        <dbReference type="SAM" id="Phobius"/>
    </source>
</evidence>
<evidence type="ECO:0000313" key="3">
    <source>
        <dbReference type="EMBL" id="MCD5562649.1"/>
    </source>
</evidence>
<reference evidence="3 4" key="2">
    <citation type="submission" date="2021-12" db="EMBL/GenBank/DDBJ databases">
        <title>Antimicrobial susceptibility of Lactobacillus delbrueckii subsp. lactis obtained from milk products and other habitats.</title>
        <authorList>
            <person name="Shani N."/>
        </authorList>
    </citation>
    <scope>NUCLEOTIDE SEQUENCE [LARGE SCALE GENOMIC DNA]</scope>
    <source>
        <strain evidence="3 4">FAM 21755</strain>
    </source>
</reference>